<evidence type="ECO:0000313" key="21">
    <source>
        <dbReference type="Proteomes" id="UP001189122"/>
    </source>
</evidence>
<dbReference type="GO" id="GO:0004674">
    <property type="term" value="F:protein serine/threonine kinase activity"/>
    <property type="evidence" value="ECO:0007669"/>
    <property type="project" value="UniProtKB-KW"/>
</dbReference>
<keyword evidence="3" id="KW-1003">Cell membrane</keyword>
<keyword evidence="10" id="KW-0677">Repeat</keyword>
<dbReference type="InterPro" id="IPR051564">
    <property type="entry name" value="LRR_receptor-like_kinase"/>
</dbReference>
<dbReference type="SMART" id="SM00220">
    <property type="entry name" value="S_TKc"/>
    <property type="match status" value="1"/>
</dbReference>
<evidence type="ECO:0000256" key="13">
    <source>
        <dbReference type="ARBA" id="ARBA00022840"/>
    </source>
</evidence>
<keyword evidence="5" id="KW-0597">Phosphoprotein</keyword>
<evidence type="ECO:0000256" key="2">
    <source>
        <dbReference type="ARBA" id="ARBA00012513"/>
    </source>
</evidence>
<dbReference type="InterPro" id="IPR008271">
    <property type="entry name" value="Ser/Thr_kinase_AS"/>
</dbReference>
<evidence type="ECO:0000256" key="12">
    <source>
        <dbReference type="ARBA" id="ARBA00022777"/>
    </source>
</evidence>
<dbReference type="AlphaFoldDB" id="A0A7I8JFY9"/>
<evidence type="ECO:0000256" key="14">
    <source>
        <dbReference type="ARBA" id="ARBA00022989"/>
    </source>
</evidence>
<dbReference type="PROSITE" id="PS00108">
    <property type="entry name" value="PROTEIN_KINASE_ST"/>
    <property type="match status" value="1"/>
</dbReference>
<accession>A0A7I8JFY9</accession>
<keyword evidence="11" id="KW-0547">Nucleotide-binding</keyword>
<evidence type="ECO:0000256" key="8">
    <source>
        <dbReference type="ARBA" id="ARBA00022692"/>
    </source>
</evidence>
<dbReference type="InterPro" id="IPR000719">
    <property type="entry name" value="Prot_kinase_dom"/>
</dbReference>
<evidence type="ECO:0000256" key="6">
    <source>
        <dbReference type="ARBA" id="ARBA00022614"/>
    </source>
</evidence>
<evidence type="ECO:0000256" key="1">
    <source>
        <dbReference type="ARBA" id="ARBA00004162"/>
    </source>
</evidence>
<dbReference type="Gene3D" id="1.10.510.10">
    <property type="entry name" value="Transferase(Phosphotransferase) domain 1"/>
    <property type="match status" value="1"/>
</dbReference>
<keyword evidence="15" id="KW-0472">Membrane</keyword>
<dbReference type="Proteomes" id="UP001189122">
    <property type="component" value="Unassembled WGS sequence"/>
</dbReference>
<evidence type="ECO:0000256" key="7">
    <source>
        <dbReference type="ARBA" id="ARBA00022679"/>
    </source>
</evidence>
<evidence type="ECO:0000256" key="10">
    <source>
        <dbReference type="ARBA" id="ARBA00022737"/>
    </source>
</evidence>
<comment type="catalytic activity">
    <reaction evidence="17">
        <text>L-threonyl-[protein] + ATP = O-phospho-L-threonyl-[protein] + ADP + H(+)</text>
        <dbReference type="Rhea" id="RHEA:46608"/>
        <dbReference type="Rhea" id="RHEA-COMP:11060"/>
        <dbReference type="Rhea" id="RHEA-COMP:11605"/>
        <dbReference type="ChEBI" id="CHEBI:15378"/>
        <dbReference type="ChEBI" id="CHEBI:30013"/>
        <dbReference type="ChEBI" id="CHEBI:30616"/>
        <dbReference type="ChEBI" id="CHEBI:61977"/>
        <dbReference type="ChEBI" id="CHEBI:456216"/>
        <dbReference type="EC" id="2.7.11.1"/>
    </reaction>
</comment>
<evidence type="ECO:0000259" key="19">
    <source>
        <dbReference type="PROSITE" id="PS50011"/>
    </source>
</evidence>
<dbReference type="GO" id="GO:0005524">
    <property type="term" value="F:ATP binding"/>
    <property type="evidence" value="ECO:0007669"/>
    <property type="project" value="UniProtKB-KW"/>
</dbReference>
<evidence type="ECO:0000256" key="17">
    <source>
        <dbReference type="ARBA" id="ARBA00047899"/>
    </source>
</evidence>
<dbReference type="PROSITE" id="PS50011">
    <property type="entry name" value="PROTEIN_KINASE_DOM"/>
    <property type="match status" value="1"/>
</dbReference>
<evidence type="ECO:0000256" key="5">
    <source>
        <dbReference type="ARBA" id="ARBA00022553"/>
    </source>
</evidence>
<keyword evidence="7" id="KW-0808">Transferase</keyword>
<keyword evidence="14" id="KW-1133">Transmembrane helix</keyword>
<dbReference type="SUPFAM" id="SSF56112">
    <property type="entry name" value="Protein kinase-like (PK-like)"/>
    <property type="match status" value="1"/>
</dbReference>
<evidence type="ECO:0000256" key="18">
    <source>
        <dbReference type="ARBA" id="ARBA00048679"/>
    </source>
</evidence>
<dbReference type="PANTHER" id="PTHR48055:SF3">
    <property type="entry name" value="LRR RECEPTOR-LIKE SERINE_THREONINE-PROTEIN KINASE GSO1"/>
    <property type="match status" value="1"/>
</dbReference>
<comment type="catalytic activity">
    <reaction evidence="18">
        <text>L-seryl-[protein] + ATP = O-phospho-L-seryl-[protein] + ADP + H(+)</text>
        <dbReference type="Rhea" id="RHEA:17989"/>
        <dbReference type="Rhea" id="RHEA-COMP:9863"/>
        <dbReference type="Rhea" id="RHEA-COMP:11604"/>
        <dbReference type="ChEBI" id="CHEBI:15378"/>
        <dbReference type="ChEBI" id="CHEBI:29999"/>
        <dbReference type="ChEBI" id="CHEBI:30616"/>
        <dbReference type="ChEBI" id="CHEBI:83421"/>
        <dbReference type="ChEBI" id="CHEBI:456216"/>
        <dbReference type="EC" id="2.7.11.1"/>
    </reaction>
</comment>
<keyword evidence="13" id="KW-0067">ATP-binding</keyword>
<dbReference type="GO" id="GO:0005886">
    <property type="term" value="C:plasma membrane"/>
    <property type="evidence" value="ECO:0007669"/>
    <property type="project" value="UniProtKB-SubCell"/>
</dbReference>
<protein>
    <recommendedName>
        <fullName evidence="2">non-specific serine/threonine protein kinase</fullName>
        <ecNumber evidence="2">2.7.11.1</ecNumber>
    </recommendedName>
</protein>
<dbReference type="EMBL" id="CACRZD030000011">
    <property type="protein sequence ID" value="CAA6668665.1"/>
    <property type="molecule type" value="Genomic_DNA"/>
</dbReference>
<evidence type="ECO:0000256" key="15">
    <source>
        <dbReference type="ARBA" id="ARBA00023136"/>
    </source>
</evidence>
<evidence type="ECO:0000256" key="3">
    <source>
        <dbReference type="ARBA" id="ARBA00022475"/>
    </source>
</evidence>
<feature type="domain" description="Protein kinase" evidence="19">
    <location>
        <begin position="1"/>
        <end position="224"/>
    </location>
</feature>
<keyword evidence="12" id="KW-0418">Kinase</keyword>
<evidence type="ECO:0000256" key="9">
    <source>
        <dbReference type="ARBA" id="ARBA00022729"/>
    </source>
</evidence>
<keyword evidence="16" id="KW-0325">Glycoprotein</keyword>
<dbReference type="FunFam" id="1.10.510.10:FF:000417">
    <property type="entry name" value="Leucine-rich repeat receptor-like protein kinase"/>
    <property type="match status" value="1"/>
</dbReference>
<evidence type="ECO:0000256" key="4">
    <source>
        <dbReference type="ARBA" id="ARBA00022527"/>
    </source>
</evidence>
<evidence type="ECO:0000313" key="20">
    <source>
        <dbReference type="EMBL" id="CAA2629421.1"/>
    </source>
</evidence>
<comment type="subcellular location">
    <subcellularLocation>
        <location evidence="1">Cell membrane</location>
        <topology evidence="1">Single-pass membrane protein</topology>
    </subcellularLocation>
</comment>
<keyword evidence="9" id="KW-0732">Signal</keyword>
<dbReference type="Pfam" id="PF00069">
    <property type="entry name" value="Pkinase"/>
    <property type="match status" value="1"/>
</dbReference>
<dbReference type="InterPro" id="IPR011009">
    <property type="entry name" value="Kinase-like_dom_sf"/>
</dbReference>
<gene>
    <name evidence="20" type="ORF">SI7747_11015059</name>
</gene>
<keyword evidence="21" id="KW-1185">Reference proteome</keyword>
<proteinExistence type="predicted"/>
<name>A0A7I8JFY9_SPIIN</name>
<keyword evidence="4" id="KW-0723">Serine/threonine-protein kinase</keyword>
<evidence type="ECO:0000256" key="11">
    <source>
        <dbReference type="ARBA" id="ARBA00022741"/>
    </source>
</evidence>
<sequence>MENGSLWDWLHRPETEKKEMKKKMGRGLSWEERLRIAVGLVKGVEYLHYDCKERILHRDIKSSNVLLDGNMEAHLGDFGLAKVVAESRSTAGDGAGDSVGYTDSGSCFAGSFGYIAPEHAYSMRATEKSDVYSMGIVLMELVTGRTPTDPAFGEGPGIAGWARAAMNLRAMAMEEQLIDPTLRPLAAGEAAAMAEVLEVALECTAAAPPDRPTSREVASRLVRVEAGRGALGKKRTPQ</sequence>
<dbReference type="PANTHER" id="PTHR48055">
    <property type="entry name" value="LEUCINE-RICH REPEAT RECEPTOR PROTEIN KINASE EMS1"/>
    <property type="match status" value="1"/>
</dbReference>
<dbReference type="EMBL" id="LR743598">
    <property type="protein sequence ID" value="CAA2629421.1"/>
    <property type="molecule type" value="Genomic_DNA"/>
</dbReference>
<keyword evidence="8" id="KW-0812">Transmembrane</keyword>
<reference evidence="20 21" key="1">
    <citation type="submission" date="2019-12" db="EMBL/GenBank/DDBJ databases">
        <authorList>
            <person name="Scholz U."/>
            <person name="Mascher M."/>
            <person name="Fiebig A."/>
        </authorList>
    </citation>
    <scope>NUCLEOTIDE SEQUENCE</scope>
</reference>
<keyword evidence="6" id="KW-0433">Leucine-rich repeat</keyword>
<organism evidence="20">
    <name type="scientific">Spirodela intermedia</name>
    <name type="common">Intermediate duckweed</name>
    <dbReference type="NCBI Taxonomy" id="51605"/>
    <lineage>
        <taxon>Eukaryota</taxon>
        <taxon>Viridiplantae</taxon>
        <taxon>Streptophyta</taxon>
        <taxon>Embryophyta</taxon>
        <taxon>Tracheophyta</taxon>
        <taxon>Spermatophyta</taxon>
        <taxon>Magnoliopsida</taxon>
        <taxon>Liliopsida</taxon>
        <taxon>Araceae</taxon>
        <taxon>Lemnoideae</taxon>
        <taxon>Spirodela</taxon>
    </lineage>
</organism>
<evidence type="ECO:0000256" key="16">
    <source>
        <dbReference type="ARBA" id="ARBA00023180"/>
    </source>
</evidence>
<dbReference type="EC" id="2.7.11.1" evidence="2"/>